<reference evidence="3 5" key="2">
    <citation type="submission" date="2020-02" db="EMBL/GenBank/DDBJ databases">
        <authorList>
            <person name="Feng H."/>
        </authorList>
    </citation>
    <scope>NUCLEOTIDE SEQUENCE [LARGE SCALE GENOMIC DNA]</scope>
    <source>
        <strain evidence="3 5">Gsoil 114</strain>
    </source>
</reference>
<organism evidence="2 4">
    <name type="scientific">Heyndrickxia ginsengihumi</name>
    <dbReference type="NCBI Taxonomy" id="363870"/>
    <lineage>
        <taxon>Bacteria</taxon>
        <taxon>Bacillati</taxon>
        <taxon>Bacillota</taxon>
        <taxon>Bacilli</taxon>
        <taxon>Bacillales</taxon>
        <taxon>Bacillaceae</taxon>
        <taxon>Heyndrickxia</taxon>
    </lineage>
</organism>
<gene>
    <name evidence="3" type="ORF">G4D61_00280</name>
    <name evidence="2" type="ORF">NG54_01170</name>
</gene>
<dbReference type="STRING" id="363870.NG54_01170"/>
<dbReference type="EMBL" id="JRUN01000002">
    <property type="protein sequence ID" value="KHD86706.1"/>
    <property type="molecule type" value="Genomic_DNA"/>
</dbReference>
<evidence type="ECO:0000256" key="1">
    <source>
        <dbReference type="SAM" id="SignalP"/>
    </source>
</evidence>
<evidence type="ECO:0000313" key="4">
    <source>
        <dbReference type="Proteomes" id="UP000030588"/>
    </source>
</evidence>
<sequence length="125" mass="14390">MLRGFIVILIILLMAGCNGKSNSTQQSHSENMHLMNTSNQDKQPITSKNGRSPASADVIRAKNVIWEMRGYTPHYVLINGKDMWVNVHTNDRLTSRERLKKQAEIRNKLKEVLPQYDIDVKLEEQ</sequence>
<feature type="signal peptide" evidence="1">
    <location>
        <begin position="1"/>
        <end position="19"/>
    </location>
</feature>
<keyword evidence="1" id="KW-0732">Signal</keyword>
<reference evidence="2 4" key="1">
    <citation type="submission" date="2014-10" db="EMBL/GenBank/DDBJ databases">
        <title>Draft genome of phytase producing Bacillus ginsengihumi strain M2.11.</title>
        <authorList>
            <person name="Toymentseva A."/>
            <person name="Boulygina E.A."/>
            <person name="Kazakov S.V."/>
            <person name="Kayumov I."/>
            <person name="Suleimanova A.D."/>
            <person name="Mardanova A.M."/>
            <person name="Maria S.N."/>
            <person name="Sergey M.Y."/>
            <person name="Sharipova M.R."/>
        </authorList>
    </citation>
    <scope>NUCLEOTIDE SEQUENCE [LARGE SCALE GENOMIC DNA]</scope>
    <source>
        <strain evidence="2 4">M2.11</strain>
    </source>
</reference>
<dbReference type="PROSITE" id="PS51257">
    <property type="entry name" value="PROKAR_LIPOPROTEIN"/>
    <property type="match status" value="1"/>
</dbReference>
<reference evidence="3 5" key="3">
    <citation type="submission" date="2020-03" db="EMBL/GenBank/DDBJ databases">
        <title>Bacillus aquiflavi sp. nov., isolated from yellow water of strong flavor Chinese baijiu in Yibin region of China.</title>
        <authorList>
            <person name="Xie J."/>
        </authorList>
    </citation>
    <scope>NUCLEOTIDE SEQUENCE [LARGE SCALE GENOMIC DNA]</scope>
    <source>
        <strain evidence="3 5">Gsoil 114</strain>
    </source>
</reference>
<evidence type="ECO:0000313" key="3">
    <source>
        <dbReference type="EMBL" id="NEY18403.1"/>
    </source>
</evidence>
<comment type="caution">
    <text evidence="2">The sequence shown here is derived from an EMBL/GenBank/DDBJ whole genome shotgun (WGS) entry which is preliminary data.</text>
</comment>
<dbReference type="Proteomes" id="UP000030588">
    <property type="component" value="Unassembled WGS sequence"/>
</dbReference>
<dbReference type="EMBL" id="JAAIWK010000001">
    <property type="protein sequence ID" value="NEY18403.1"/>
    <property type="molecule type" value="Genomic_DNA"/>
</dbReference>
<dbReference type="AlphaFoldDB" id="A0A0A6VGJ6"/>
<feature type="chain" id="PRO_5044540683" evidence="1">
    <location>
        <begin position="20"/>
        <end position="125"/>
    </location>
</feature>
<accession>A0A0A6VGJ6</accession>
<dbReference type="RefSeq" id="WP_035352660.1">
    <property type="nucleotide sequence ID" value="NZ_JAAIWK010000001.1"/>
</dbReference>
<evidence type="ECO:0000313" key="2">
    <source>
        <dbReference type="EMBL" id="KHD86706.1"/>
    </source>
</evidence>
<dbReference type="Proteomes" id="UP000476934">
    <property type="component" value="Unassembled WGS sequence"/>
</dbReference>
<protein>
    <submittedName>
        <fullName evidence="2">Uncharacterized protein</fullName>
    </submittedName>
</protein>
<proteinExistence type="predicted"/>
<dbReference type="OrthoDB" id="2860517at2"/>
<evidence type="ECO:0000313" key="5">
    <source>
        <dbReference type="Proteomes" id="UP000476934"/>
    </source>
</evidence>
<name>A0A0A6VGJ6_9BACI</name>
<keyword evidence="5" id="KW-1185">Reference proteome</keyword>